<feature type="domain" description="GATA-type" evidence="3">
    <location>
        <begin position="60"/>
        <end position="95"/>
    </location>
</feature>
<organism evidence="4 5">
    <name type="scientific">Elliptochloris bilobata</name>
    <dbReference type="NCBI Taxonomy" id="381761"/>
    <lineage>
        <taxon>Eukaryota</taxon>
        <taxon>Viridiplantae</taxon>
        <taxon>Chlorophyta</taxon>
        <taxon>core chlorophytes</taxon>
        <taxon>Trebouxiophyceae</taxon>
        <taxon>Trebouxiophyceae incertae sedis</taxon>
        <taxon>Elliptochloris clade</taxon>
        <taxon>Elliptochloris</taxon>
    </lineage>
</organism>
<dbReference type="EMBL" id="JALJOU010000006">
    <property type="protein sequence ID" value="KAK9843476.1"/>
    <property type="molecule type" value="Genomic_DNA"/>
</dbReference>
<dbReference type="Gene3D" id="3.30.50.10">
    <property type="entry name" value="Erythroid Transcription Factor GATA-1, subunit A"/>
    <property type="match status" value="1"/>
</dbReference>
<evidence type="ECO:0000313" key="4">
    <source>
        <dbReference type="EMBL" id="KAK9843476.1"/>
    </source>
</evidence>
<name>A0AAW1SD27_9CHLO</name>
<evidence type="ECO:0000259" key="3">
    <source>
        <dbReference type="PROSITE" id="PS50114"/>
    </source>
</evidence>
<dbReference type="SUPFAM" id="SSF57716">
    <property type="entry name" value="Glucocorticoid receptor-like (DNA-binding domain)"/>
    <property type="match status" value="1"/>
</dbReference>
<keyword evidence="1" id="KW-0479">Metal-binding</keyword>
<evidence type="ECO:0000256" key="2">
    <source>
        <dbReference type="SAM" id="MobiDB-lite"/>
    </source>
</evidence>
<gene>
    <name evidence="4" type="ORF">WJX81_004530</name>
</gene>
<dbReference type="CDD" id="cd00202">
    <property type="entry name" value="ZnF_GATA"/>
    <property type="match status" value="1"/>
</dbReference>
<keyword evidence="1" id="KW-0863">Zinc-finger</keyword>
<sequence>MLNSFLSFFSATRVALFSNRRHPELRSMVGSDVPMGAEECTSASDYSCEDSPWHPDKELTPHARACSRCGAIRTPMWRKNAAGEKTLCNACGVWLNPPRGEHVGPRPVLAAPVCGPALPELPLASPVALDAALSNMGPEDLTFLEDLAGDCDDVAQLLSEPTMCTAAEDSEQTAAAAPPPDDSEVMGNLQAAALLLSAPCTMLLGSPHAQRGALPPALNPAAIPLACINATDERANAVAAQRAASDSIVHFSVPPAVTAGAPSPAPRVAFTGLRVPAGGWAVNAPRCEAPEPAAPAPAAAGAPGSARRRSVRTGGLSAAAAASASGAARGAASCESWTCSARGAGATYVHRVYTAAPRGSFEA</sequence>
<evidence type="ECO:0000256" key="1">
    <source>
        <dbReference type="PROSITE-ProRule" id="PRU00094"/>
    </source>
</evidence>
<dbReference type="GO" id="GO:0006355">
    <property type="term" value="P:regulation of DNA-templated transcription"/>
    <property type="evidence" value="ECO:0007669"/>
    <property type="project" value="InterPro"/>
</dbReference>
<protein>
    <recommendedName>
        <fullName evidence="3">GATA-type domain-containing protein</fullName>
    </recommendedName>
</protein>
<keyword evidence="5" id="KW-1185">Reference proteome</keyword>
<dbReference type="GO" id="GO:0043565">
    <property type="term" value="F:sequence-specific DNA binding"/>
    <property type="evidence" value="ECO:0007669"/>
    <property type="project" value="InterPro"/>
</dbReference>
<dbReference type="PROSITE" id="PS50114">
    <property type="entry name" value="GATA_ZN_FINGER_2"/>
    <property type="match status" value="1"/>
</dbReference>
<dbReference type="Proteomes" id="UP001445335">
    <property type="component" value="Unassembled WGS sequence"/>
</dbReference>
<reference evidence="4 5" key="1">
    <citation type="journal article" date="2024" name="Nat. Commun.">
        <title>Phylogenomics reveals the evolutionary origins of lichenization in chlorophyte algae.</title>
        <authorList>
            <person name="Puginier C."/>
            <person name="Libourel C."/>
            <person name="Otte J."/>
            <person name="Skaloud P."/>
            <person name="Haon M."/>
            <person name="Grisel S."/>
            <person name="Petersen M."/>
            <person name="Berrin J.G."/>
            <person name="Delaux P.M."/>
            <person name="Dal Grande F."/>
            <person name="Keller J."/>
        </authorList>
    </citation>
    <scope>NUCLEOTIDE SEQUENCE [LARGE SCALE GENOMIC DNA]</scope>
    <source>
        <strain evidence="4 5">SAG 245.80</strain>
    </source>
</reference>
<dbReference type="InterPro" id="IPR000679">
    <property type="entry name" value="Znf_GATA"/>
</dbReference>
<feature type="compositionally biased region" description="Low complexity" evidence="2">
    <location>
        <begin position="290"/>
        <end position="305"/>
    </location>
</feature>
<accession>A0AAW1SD27</accession>
<dbReference type="GO" id="GO:0008270">
    <property type="term" value="F:zinc ion binding"/>
    <property type="evidence" value="ECO:0007669"/>
    <property type="project" value="UniProtKB-KW"/>
</dbReference>
<dbReference type="Pfam" id="PF00320">
    <property type="entry name" value="GATA"/>
    <property type="match status" value="1"/>
</dbReference>
<dbReference type="SMART" id="SM00401">
    <property type="entry name" value="ZnF_GATA"/>
    <property type="match status" value="1"/>
</dbReference>
<dbReference type="InterPro" id="IPR013088">
    <property type="entry name" value="Znf_NHR/GATA"/>
</dbReference>
<feature type="region of interest" description="Disordered" evidence="2">
    <location>
        <begin position="290"/>
        <end position="311"/>
    </location>
</feature>
<proteinExistence type="predicted"/>
<keyword evidence="1" id="KW-0862">Zinc</keyword>
<comment type="caution">
    <text evidence="4">The sequence shown here is derived from an EMBL/GenBank/DDBJ whole genome shotgun (WGS) entry which is preliminary data.</text>
</comment>
<dbReference type="AlphaFoldDB" id="A0AAW1SD27"/>
<evidence type="ECO:0000313" key="5">
    <source>
        <dbReference type="Proteomes" id="UP001445335"/>
    </source>
</evidence>